<name>A0A9P5NU56_GYMJU</name>
<sequence>MSSNLYESVALSAPDAAQSRTSIVSSILNRADRATALVLEMVSVTKDFPVAWGTTAEITDVIEQTKEFYGHSLCGRIPDILRDVEISHLECRNSLSVGTPLITRNDDLQMHACFMRLLDCLSNCYFELKIIVEGVDGELLFWIENPRCMHRRPSSSRFLLGSLTTEI</sequence>
<protein>
    <submittedName>
        <fullName evidence="1">Uncharacterized protein</fullName>
    </submittedName>
</protein>
<accession>A0A9P5NU56</accession>
<dbReference type="AlphaFoldDB" id="A0A9P5NU56"/>
<evidence type="ECO:0000313" key="2">
    <source>
        <dbReference type="Proteomes" id="UP000724874"/>
    </source>
</evidence>
<reference evidence="1" key="1">
    <citation type="submission" date="2020-11" db="EMBL/GenBank/DDBJ databases">
        <authorList>
            <consortium name="DOE Joint Genome Institute"/>
            <person name="Ahrendt S."/>
            <person name="Riley R."/>
            <person name="Andreopoulos W."/>
            <person name="LaButti K."/>
            <person name="Pangilinan J."/>
            <person name="Ruiz-duenas F.J."/>
            <person name="Barrasa J.M."/>
            <person name="Sanchez-Garcia M."/>
            <person name="Camarero S."/>
            <person name="Miyauchi S."/>
            <person name="Serrano A."/>
            <person name="Linde D."/>
            <person name="Babiker R."/>
            <person name="Drula E."/>
            <person name="Ayuso-Fernandez I."/>
            <person name="Pacheco R."/>
            <person name="Padilla G."/>
            <person name="Ferreira P."/>
            <person name="Barriuso J."/>
            <person name="Kellner H."/>
            <person name="Castanera R."/>
            <person name="Alfaro M."/>
            <person name="Ramirez L."/>
            <person name="Pisabarro A.G."/>
            <person name="Kuo A."/>
            <person name="Tritt A."/>
            <person name="Lipzen A."/>
            <person name="He G."/>
            <person name="Yan M."/>
            <person name="Ng V."/>
            <person name="Cullen D."/>
            <person name="Martin F."/>
            <person name="Rosso M.-N."/>
            <person name="Henrissat B."/>
            <person name="Hibbett D."/>
            <person name="Martinez A.T."/>
            <person name="Grigoriev I.V."/>
        </authorList>
    </citation>
    <scope>NUCLEOTIDE SEQUENCE</scope>
    <source>
        <strain evidence="1">AH 44721</strain>
    </source>
</reference>
<proteinExistence type="predicted"/>
<gene>
    <name evidence="1" type="ORF">CPB84DRAFT_364084</name>
</gene>
<organism evidence="1 2">
    <name type="scientific">Gymnopilus junonius</name>
    <name type="common">Spectacular rustgill mushroom</name>
    <name type="synonym">Gymnopilus spectabilis subsp. junonius</name>
    <dbReference type="NCBI Taxonomy" id="109634"/>
    <lineage>
        <taxon>Eukaryota</taxon>
        <taxon>Fungi</taxon>
        <taxon>Dikarya</taxon>
        <taxon>Basidiomycota</taxon>
        <taxon>Agaricomycotina</taxon>
        <taxon>Agaricomycetes</taxon>
        <taxon>Agaricomycetidae</taxon>
        <taxon>Agaricales</taxon>
        <taxon>Agaricineae</taxon>
        <taxon>Hymenogastraceae</taxon>
        <taxon>Gymnopilus</taxon>
    </lineage>
</organism>
<dbReference type="Proteomes" id="UP000724874">
    <property type="component" value="Unassembled WGS sequence"/>
</dbReference>
<dbReference type="EMBL" id="JADNYJ010000017">
    <property type="protein sequence ID" value="KAF8906776.1"/>
    <property type="molecule type" value="Genomic_DNA"/>
</dbReference>
<evidence type="ECO:0000313" key="1">
    <source>
        <dbReference type="EMBL" id="KAF8906776.1"/>
    </source>
</evidence>
<comment type="caution">
    <text evidence="1">The sequence shown here is derived from an EMBL/GenBank/DDBJ whole genome shotgun (WGS) entry which is preliminary data.</text>
</comment>
<keyword evidence="2" id="KW-1185">Reference proteome</keyword>